<comment type="caution">
    <text evidence="1">The sequence shown here is derived from an EMBL/GenBank/DDBJ whole genome shotgun (WGS) entry which is preliminary data.</text>
</comment>
<proteinExistence type="predicted"/>
<gene>
    <name evidence="1" type="ORF">V6N12_032954</name>
</gene>
<name>A0ABR2BCZ6_9ROSI</name>
<protein>
    <submittedName>
        <fullName evidence="1">Uncharacterized protein</fullName>
    </submittedName>
</protein>
<evidence type="ECO:0000313" key="2">
    <source>
        <dbReference type="Proteomes" id="UP001472677"/>
    </source>
</evidence>
<dbReference type="Proteomes" id="UP001472677">
    <property type="component" value="Unassembled WGS sequence"/>
</dbReference>
<dbReference type="EMBL" id="JBBPBM010000132">
    <property type="protein sequence ID" value="KAK8504996.1"/>
    <property type="molecule type" value="Genomic_DNA"/>
</dbReference>
<accession>A0ABR2BCZ6</accession>
<reference evidence="1 2" key="1">
    <citation type="journal article" date="2024" name="G3 (Bethesda)">
        <title>Genome assembly of Hibiscus sabdariffa L. provides insights into metabolisms of medicinal natural products.</title>
        <authorList>
            <person name="Kim T."/>
        </authorList>
    </citation>
    <scope>NUCLEOTIDE SEQUENCE [LARGE SCALE GENOMIC DNA]</scope>
    <source>
        <strain evidence="1">TK-2024</strain>
        <tissue evidence="1">Old leaves</tissue>
    </source>
</reference>
<keyword evidence="2" id="KW-1185">Reference proteome</keyword>
<organism evidence="1 2">
    <name type="scientific">Hibiscus sabdariffa</name>
    <name type="common">roselle</name>
    <dbReference type="NCBI Taxonomy" id="183260"/>
    <lineage>
        <taxon>Eukaryota</taxon>
        <taxon>Viridiplantae</taxon>
        <taxon>Streptophyta</taxon>
        <taxon>Embryophyta</taxon>
        <taxon>Tracheophyta</taxon>
        <taxon>Spermatophyta</taxon>
        <taxon>Magnoliopsida</taxon>
        <taxon>eudicotyledons</taxon>
        <taxon>Gunneridae</taxon>
        <taxon>Pentapetalae</taxon>
        <taxon>rosids</taxon>
        <taxon>malvids</taxon>
        <taxon>Malvales</taxon>
        <taxon>Malvaceae</taxon>
        <taxon>Malvoideae</taxon>
        <taxon>Hibiscus</taxon>
    </lineage>
</organism>
<evidence type="ECO:0000313" key="1">
    <source>
        <dbReference type="EMBL" id="KAK8504996.1"/>
    </source>
</evidence>
<sequence length="110" mass="12161">MVRPLPSALHSVIICVVRRRERFTPLSISFSPSIQSWFCKPPCRLLSCCYRCPHGVVIVISLQSPCVRRRAELPAVIAIREGVLETLAPVGRTRARLLELVGEGAQRGVG</sequence>